<keyword evidence="1" id="KW-1133">Transmembrane helix</keyword>
<evidence type="ECO:0000256" key="1">
    <source>
        <dbReference type="SAM" id="Phobius"/>
    </source>
</evidence>
<dbReference type="Proteomes" id="UP001596514">
    <property type="component" value="Unassembled WGS sequence"/>
</dbReference>
<name>A0ABW2TFU1_9ACTN</name>
<evidence type="ECO:0000313" key="3">
    <source>
        <dbReference type="Proteomes" id="UP001596514"/>
    </source>
</evidence>
<dbReference type="RefSeq" id="WP_343966784.1">
    <property type="nucleotide sequence ID" value="NZ_BAAAGK010000045.1"/>
</dbReference>
<keyword evidence="3" id="KW-1185">Reference proteome</keyword>
<keyword evidence="1" id="KW-0472">Membrane</keyword>
<dbReference type="EMBL" id="JBHTEE010000001">
    <property type="protein sequence ID" value="MFC7606917.1"/>
    <property type="molecule type" value="Genomic_DNA"/>
</dbReference>
<organism evidence="2 3">
    <name type="scientific">Streptosporangium amethystogenes subsp. fukuiense</name>
    <dbReference type="NCBI Taxonomy" id="698418"/>
    <lineage>
        <taxon>Bacteria</taxon>
        <taxon>Bacillati</taxon>
        <taxon>Actinomycetota</taxon>
        <taxon>Actinomycetes</taxon>
        <taxon>Streptosporangiales</taxon>
        <taxon>Streptosporangiaceae</taxon>
        <taxon>Streptosporangium</taxon>
    </lineage>
</organism>
<keyword evidence="1" id="KW-0812">Transmembrane</keyword>
<comment type="caution">
    <text evidence="2">The sequence shown here is derived from an EMBL/GenBank/DDBJ whole genome shotgun (WGS) entry which is preliminary data.</text>
</comment>
<evidence type="ECO:0000313" key="2">
    <source>
        <dbReference type="EMBL" id="MFC7606917.1"/>
    </source>
</evidence>
<evidence type="ECO:0008006" key="4">
    <source>
        <dbReference type="Google" id="ProtNLM"/>
    </source>
</evidence>
<reference evidence="3" key="1">
    <citation type="journal article" date="2019" name="Int. J. Syst. Evol. Microbiol.">
        <title>The Global Catalogue of Microorganisms (GCM) 10K type strain sequencing project: providing services to taxonomists for standard genome sequencing and annotation.</title>
        <authorList>
            <consortium name="The Broad Institute Genomics Platform"/>
            <consortium name="The Broad Institute Genome Sequencing Center for Infectious Disease"/>
            <person name="Wu L."/>
            <person name="Ma J."/>
        </authorList>
    </citation>
    <scope>NUCLEOTIDE SEQUENCE [LARGE SCALE GENOMIC DNA]</scope>
    <source>
        <strain evidence="3">JCM 10083</strain>
    </source>
</reference>
<accession>A0ABW2TFU1</accession>
<protein>
    <recommendedName>
        <fullName evidence="4">CU044_5270 family protein</fullName>
    </recommendedName>
</protein>
<feature type="transmembrane region" description="Helical" evidence="1">
    <location>
        <begin position="58"/>
        <end position="77"/>
    </location>
</feature>
<gene>
    <name evidence="2" type="ORF">ACFQVD_43175</name>
</gene>
<proteinExistence type="predicted"/>
<sequence length="358" mass="38296">MNDVDERVRALRPDALTEDAHRRRREADLARAFAEARPRPRSLFRPTFRPGFRLTPKVALVGALVGLAAAVTAPAVVTGTIGLRGPGGGRTAELVPPLSSSASTPGAPVVTLDARSFLLAGAETAAREVAPKGRYWFERTRTFEPVGAGAVVAHTDEIWSDGRKGRSSSSQDVKITFETPSDEAAWKAKGSPSLWSSPETSDFAMILQIGLGAKTLTVGEEQKLPGDVEGLERWLRSAHREGPFADFVFEGARHLLSMPTSAATRASMLRILADQPGLVLKQDVLDPLGRKGTAVTTANGHHTLVIDESGARLLAFRYDGPDEKPQAGTANSVFVPARKGFKVAYESSGWVGELGARK</sequence>